<feature type="compositionally biased region" description="Basic and acidic residues" evidence="1">
    <location>
        <begin position="359"/>
        <end position="378"/>
    </location>
</feature>
<protein>
    <submittedName>
        <fullName evidence="2">Predicted protein</fullName>
    </submittedName>
</protein>
<evidence type="ECO:0000313" key="3">
    <source>
        <dbReference type="Proteomes" id="UP000001876"/>
    </source>
</evidence>
<dbReference type="AlphaFoldDB" id="C1N3S1"/>
<organism evidence="3">
    <name type="scientific">Micromonas pusilla (strain CCMP1545)</name>
    <name type="common">Picoplanktonic green alga</name>
    <dbReference type="NCBI Taxonomy" id="564608"/>
    <lineage>
        <taxon>Eukaryota</taxon>
        <taxon>Viridiplantae</taxon>
        <taxon>Chlorophyta</taxon>
        <taxon>Mamiellophyceae</taxon>
        <taxon>Mamiellales</taxon>
        <taxon>Mamiellaceae</taxon>
        <taxon>Micromonas</taxon>
    </lineage>
</organism>
<name>C1N3S1_MICPC</name>
<accession>C1N3S1</accession>
<dbReference type="RefSeq" id="XP_003062663.1">
    <property type="nucleotide sequence ID" value="XM_003062617.1"/>
</dbReference>
<feature type="region of interest" description="Disordered" evidence="1">
    <location>
        <begin position="234"/>
        <end position="297"/>
    </location>
</feature>
<feature type="compositionally biased region" description="Acidic residues" evidence="1">
    <location>
        <begin position="337"/>
        <end position="348"/>
    </location>
</feature>
<dbReference type="EMBL" id="GG663746">
    <property type="protein sequence ID" value="EEH53482.1"/>
    <property type="molecule type" value="Genomic_DNA"/>
</dbReference>
<dbReference type="KEGG" id="mpp:MICPUCDRAFT_52277"/>
<keyword evidence="3" id="KW-1185">Reference proteome</keyword>
<feature type="compositionally biased region" description="Low complexity" evidence="1">
    <location>
        <begin position="287"/>
        <end position="297"/>
    </location>
</feature>
<feature type="region of interest" description="Disordered" evidence="1">
    <location>
        <begin position="27"/>
        <end position="106"/>
    </location>
</feature>
<gene>
    <name evidence="2" type="ORF">MICPUCDRAFT_52277</name>
</gene>
<evidence type="ECO:0000256" key="1">
    <source>
        <dbReference type="SAM" id="MobiDB-lite"/>
    </source>
</evidence>
<feature type="region of interest" description="Disordered" evidence="1">
    <location>
        <begin position="332"/>
        <end position="385"/>
    </location>
</feature>
<sequence length="385" mass="41948">MRRREDFARPGAAPRESDVLALLGLARLGKEHRGGGDGAGTTGRTRERRAADLDDDEDASAAHHRSRLYLREMTKLATPPRKPCAARTASSRPASGTEVNRGKVSGAGGFRMRDLIMRDPDFGGERRAWESERDYGSPAAKNSRGFRAVAAIPDVGGKVDDARMTSSRGDGKKTKKKKKKEKKRRSGGDDDSTGDDDDDGVAFSKKTARELKRRRAKRAELLEMQLAYARKMEARRIASAASSPAVTAREPPPSPPPRSPPRERSVESSSPPEEAPSPRRRFERRPPASSSSVPASFDFADRAHDAIEEAAVRETALLHDIDRLLSMRIAAAPTPTAEDDGDDDDASGSEDSAGLSPDESAKLRAWARADELDSDEPRTQTQQSR</sequence>
<feature type="region of interest" description="Disordered" evidence="1">
    <location>
        <begin position="122"/>
        <end position="214"/>
    </location>
</feature>
<proteinExistence type="predicted"/>
<feature type="compositionally biased region" description="Basic and acidic residues" evidence="1">
    <location>
        <begin position="122"/>
        <end position="135"/>
    </location>
</feature>
<feature type="compositionally biased region" description="Basic residues" evidence="1">
    <location>
        <begin position="173"/>
        <end position="185"/>
    </location>
</feature>
<evidence type="ECO:0000313" key="2">
    <source>
        <dbReference type="EMBL" id="EEH53482.1"/>
    </source>
</evidence>
<dbReference type="Proteomes" id="UP000001876">
    <property type="component" value="Unassembled WGS sequence"/>
</dbReference>
<dbReference type="GeneID" id="9687864"/>
<feature type="compositionally biased region" description="Acidic residues" evidence="1">
    <location>
        <begin position="189"/>
        <end position="200"/>
    </location>
</feature>
<feature type="compositionally biased region" description="Polar residues" evidence="1">
    <location>
        <begin position="88"/>
        <end position="98"/>
    </location>
</feature>
<reference evidence="2 3" key="1">
    <citation type="journal article" date="2009" name="Science">
        <title>Green evolution and dynamic adaptations revealed by genomes of the marine picoeukaryotes Micromonas.</title>
        <authorList>
            <person name="Worden A.Z."/>
            <person name="Lee J.H."/>
            <person name="Mock T."/>
            <person name="Rouze P."/>
            <person name="Simmons M.P."/>
            <person name="Aerts A.L."/>
            <person name="Allen A.E."/>
            <person name="Cuvelier M.L."/>
            <person name="Derelle E."/>
            <person name="Everett M.V."/>
            <person name="Foulon E."/>
            <person name="Grimwood J."/>
            <person name="Gundlach H."/>
            <person name="Henrissat B."/>
            <person name="Napoli C."/>
            <person name="McDonald S.M."/>
            <person name="Parker M.S."/>
            <person name="Rombauts S."/>
            <person name="Salamov A."/>
            <person name="Von Dassow P."/>
            <person name="Badger J.H."/>
            <person name="Coutinho P.M."/>
            <person name="Demir E."/>
            <person name="Dubchak I."/>
            <person name="Gentemann C."/>
            <person name="Eikrem W."/>
            <person name="Gready J.E."/>
            <person name="John U."/>
            <person name="Lanier W."/>
            <person name="Lindquist E.A."/>
            <person name="Lucas S."/>
            <person name="Mayer K.F."/>
            <person name="Moreau H."/>
            <person name="Not F."/>
            <person name="Otillar R."/>
            <person name="Panaud O."/>
            <person name="Pangilinan J."/>
            <person name="Paulsen I."/>
            <person name="Piegu B."/>
            <person name="Poliakov A."/>
            <person name="Robbens S."/>
            <person name="Schmutz J."/>
            <person name="Toulza E."/>
            <person name="Wyss T."/>
            <person name="Zelensky A."/>
            <person name="Zhou K."/>
            <person name="Armbrust E.V."/>
            <person name="Bhattacharya D."/>
            <person name="Goodenough U.W."/>
            <person name="Van de Peer Y."/>
            <person name="Grigoriev I.V."/>
        </authorList>
    </citation>
    <scope>NUCLEOTIDE SEQUENCE [LARGE SCALE GENOMIC DNA]</scope>
    <source>
        <strain evidence="2 3">CCMP1545</strain>
    </source>
</reference>
<feature type="compositionally biased region" description="Pro residues" evidence="1">
    <location>
        <begin position="250"/>
        <end position="259"/>
    </location>
</feature>